<geneLocation type="plasmid" evidence="1">
    <name>pBS72</name>
</geneLocation>
<evidence type="ECO:0000313" key="1">
    <source>
        <dbReference type="EMBL" id="APB62392.1"/>
    </source>
</evidence>
<reference evidence="1" key="3">
    <citation type="journal article" date="2004" name="Mol. Biol. (Mosk.)">
        <title>The replication system of plasmids from Bacillus subtilis environmental isolates.</title>
        <authorList>
            <person name="Lagodich A.V."/>
            <person name="Shtaniuk Iu.V."/>
            <person name="Prozorov A.A."/>
            <person name="Titok M.A."/>
        </authorList>
    </citation>
    <scope>NUCLEOTIDE SEQUENCE</scope>
    <source>
        <strain evidence="1">72</strain>
        <plasmid evidence="1">pBS72</plasmid>
    </source>
</reference>
<reference evidence="1" key="4">
    <citation type="journal article" date="2006" name="Microbiology">
        <title>The replicative polymerases PolC and DnaE are required for theta replication of the Bacillus subtilis plasmid pBS72.</title>
        <authorList>
            <person name="Titok M."/>
            <person name="Suski C."/>
            <person name="Dalmais B."/>
            <person name="Ehrlich S.D."/>
            <person name="Janniere L."/>
        </authorList>
    </citation>
    <scope>NUCLEOTIDE SEQUENCE</scope>
    <source>
        <strain evidence="1">72</strain>
        <plasmid evidence="1">pBS72</plasmid>
    </source>
</reference>
<dbReference type="EMBL" id="KX711616">
    <property type="protein sequence ID" value="APB62392.1"/>
    <property type="molecule type" value="Genomic_DNA"/>
</dbReference>
<dbReference type="AlphaFoldDB" id="A0A1J0AKZ3"/>
<organism evidence="1">
    <name type="scientific">Bacillus subtilis</name>
    <dbReference type="NCBI Taxonomy" id="1423"/>
    <lineage>
        <taxon>Bacteria</taxon>
        <taxon>Bacillati</taxon>
        <taxon>Bacillota</taxon>
        <taxon>Bacilli</taxon>
        <taxon>Bacillales</taxon>
        <taxon>Bacillaceae</taxon>
        <taxon>Bacillus</taxon>
    </lineage>
</organism>
<accession>A0A1J0AKZ3</accession>
<gene>
    <name evidence="1" type="ORF">pBS72_1230</name>
</gene>
<reference evidence="1" key="1">
    <citation type="journal article" date="2002" name="Mikrobiologiia">
        <title>Soil strain of Bacillus subtilis harboring a large plasmid that mediates high-frequency conjugal mobilization.</title>
        <authorList>
            <person name="Lotareva O.V."/>
            <person name="Poluektova E.U."/>
            <person name="Titok M.A."/>
            <person name="Prozorov A.A."/>
        </authorList>
    </citation>
    <scope>NUCLEOTIDE SEQUENCE</scope>
    <source>
        <strain evidence="1">72</strain>
        <plasmid evidence="1">pBS72</plasmid>
    </source>
</reference>
<keyword evidence="1" id="KW-0614">Plasmid</keyword>
<proteinExistence type="predicted"/>
<reference evidence="1" key="5">
    <citation type="submission" date="2016-08" db="EMBL/GenBank/DDBJ databases">
        <authorList>
            <person name="Satsunkevich N.E."/>
            <person name="Valentovich L.N."/>
            <person name="Kolomiets E.I."/>
            <person name="Titok M.A."/>
        </authorList>
    </citation>
    <scope>NUCLEOTIDE SEQUENCE</scope>
    <source>
        <strain evidence="1">72</strain>
        <plasmid evidence="1">pBS72</plasmid>
    </source>
</reference>
<name>A0A1J0AKZ3_BACIU</name>
<sequence>MNSLMKFLNKKKVKKIPPEDYISFSPDFLKPYIELNGVDIEYLINCVKTNPNCDLSAFLSIGALRKKLRIRPDNLNVYFESKGGGYTVSFEEYDLYVSGWDKPTYEEREDNTLLISIKSSLSDSSLIRFSLLINLGDIPKETFFSIK</sequence>
<reference evidence="1" key="2">
    <citation type="journal article" date="2003" name="Plasmid">
        <title>Bacillus subtilis soil isolates: plasmid replicon analysis and construction of a new theta-replicating vector.</title>
        <authorList>
            <person name="Titok M.A."/>
            <person name="Chapuis J."/>
            <person name="Selezneva Y.V."/>
            <person name="Lagodich A.V."/>
            <person name="Prokulevich V.A."/>
            <person name="Ehrlich S.D."/>
            <person name="Janniere L."/>
        </authorList>
    </citation>
    <scope>NUCLEOTIDE SEQUENCE</scope>
    <source>
        <strain evidence="1">72</strain>
        <plasmid evidence="1">pBS72</plasmid>
    </source>
</reference>
<protein>
    <submittedName>
        <fullName evidence="1">Uncharacterized protein</fullName>
    </submittedName>
</protein>